<dbReference type="InterPro" id="IPR002818">
    <property type="entry name" value="DJ-1/PfpI"/>
</dbReference>
<keyword evidence="1" id="KW-0812">Transmembrane</keyword>
<evidence type="ECO:0000256" key="1">
    <source>
        <dbReference type="SAM" id="Phobius"/>
    </source>
</evidence>
<evidence type="ECO:0000256" key="2">
    <source>
        <dbReference type="SAM" id="SignalP"/>
    </source>
</evidence>
<dbReference type="Gene3D" id="3.40.50.880">
    <property type="match status" value="2"/>
</dbReference>
<evidence type="ECO:0000313" key="5">
    <source>
        <dbReference type="Proteomes" id="UP001501747"/>
    </source>
</evidence>
<dbReference type="EMBL" id="BAABAL010000013">
    <property type="protein sequence ID" value="GAA4011522.1"/>
    <property type="molecule type" value="Genomic_DNA"/>
</dbReference>
<dbReference type="Pfam" id="PF01965">
    <property type="entry name" value="DJ-1_PfpI"/>
    <property type="match status" value="1"/>
</dbReference>
<keyword evidence="5" id="KW-1185">Reference proteome</keyword>
<evidence type="ECO:0000313" key="4">
    <source>
        <dbReference type="EMBL" id="GAA4011522.1"/>
    </source>
</evidence>
<organism evidence="4 5">
    <name type="scientific">Allokutzneria multivorans</name>
    <dbReference type="NCBI Taxonomy" id="1142134"/>
    <lineage>
        <taxon>Bacteria</taxon>
        <taxon>Bacillati</taxon>
        <taxon>Actinomycetota</taxon>
        <taxon>Actinomycetes</taxon>
        <taxon>Pseudonocardiales</taxon>
        <taxon>Pseudonocardiaceae</taxon>
        <taxon>Allokutzneria</taxon>
    </lineage>
</organism>
<accession>A0ABP7SGV4</accession>
<dbReference type="PANTHER" id="PTHR43130:SF3">
    <property type="entry name" value="HTH-TYPE TRANSCRIPTIONAL REGULATOR RV1931C"/>
    <property type="match status" value="1"/>
</dbReference>
<keyword evidence="1" id="KW-0472">Membrane</keyword>
<feature type="transmembrane region" description="Helical" evidence="1">
    <location>
        <begin position="401"/>
        <end position="424"/>
    </location>
</feature>
<feature type="domain" description="DJ-1/PfpI" evidence="3">
    <location>
        <begin position="63"/>
        <end position="225"/>
    </location>
</feature>
<comment type="caution">
    <text evidence="4">The sequence shown here is derived from an EMBL/GenBank/DDBJ whole genome shotgun (WGS) entry which is preliminary data.</text>
</comment>
<feature type="chain" id="PRO_5047319345" evidence="2">
    <location>
        <begin position="27"/>
        <end position="430"/>
    </location>
</feature>
<protein>
    <submittedName>
        <fullName evidence="4">DJ-1/PfpI family protein</fullName>
    </submittedName>
</protein>
<dbReference type="InterPro" id="IPR029062">
    <property type="entry name" value="Class_I_gatase-like"/>
</dbReference>
<evidence type="ECO:0000259" key="3">
    <source>
        <dbReference type="Pfam" id="PF01965"/>
    </source>
</evidence>
<feature type="signal peptide" evidence="2">
    <location>
        <begin position="1"/>
        <end position="26"/>
    </location>
</feature>
<dbReference type="SUPFAM" id="SSF52317">
    <property type="entry name" value="Class I glutamine amidotransferase-like"/>
    <property type="match status" value="1"/>
</dbReference>
<dbReference type="PANTHER" id="PTHR43130">
    <property type="entry name" value="ARAC-FAMILY TRANSCRIPTIONAL REGULATOR"/>
    <property type="match status" value="1"/>
</dbReference>
<dbReference type="InterPro" id="IPR052158">
    <property type="entry name" value="INH-QAR"/>
</dbReference>
<keyword evidence="2" id="KW-0732">Signal</keyword>
<reference evidence="5" key="1">
    <citation type="journal article" date="2019" name="Int. J. Syst. Evol. Microbiol.">
        <title>The Global Catalogue of Microorganisms (GCM) 10K type strain sequencing project: providing services to taxonomists for standard genome sequencing and annotation.</title>
        <authorList>
            <consortium name="The Broad Institute Genomics Platform"/>
            <consortium name="The Broad Institute Genome Sequencing Center for Infectious Disease"/>
            <person name="Wu L."/>
            <person name="Ma J."/>
        </authorList>
    </citation>
    <scope>NUCLEOTIDE SEQUENCE [LARGE SCALE GENOMIC DNA]</scope>
    <source>
        <strain evidence="5">JCM 17342</strain>
    </source>
</reference>
<dbReference type="RefSeq" id="WP_344876462.1">
    <property type="nucleotide sequence ID" value="NZ_BAABAL010000013.1"/>
</dbReference>
<proteinExistence type="predicted"/>
<sequence length="430" mass="44898">MRTFLRRAGLALAALIAVLLVPGVSAAVSVSSAFGALYTAGPARPVPAAATKPHDPAKPTAVVVVGNLGAAASDVLAPYEILAATGRYNVYTAAPRREPVPLTGGLDLIPDVTLDDPVARTPDLIVVPAVPDVGEPTTAPITDWLRVQAARRTQLVSVCNGAGLLASAGLLDGRPATAHWLRLGKFESRYPNVKWVHNERYVDDGNIISTAGILSGIDGTLHIVERQFGAAVADSAAAAIGWRHFRNSPPVATGLAFPDSVAIFNGGYRWNPATVGVMLTDGVGETELASVFDGHSHGLATRTMALSSNGNAVRSKHGMVFLPRADHASAASGLDRLIVPGPARGVVAPSGPAPVYVHDGNGFPFDGALRDLARTTDVATARWTAKTLELPMAGLVLEGSAWPWVPTLLPFVLLLLSVGVLFGIRRLRRP</sequence>
<name>A0ABP7SGV4_9PSEU</name>
<dbReference type="Proteomes" id="UP001501747">
    <property type="component" value="Unassembled WGS sequence"/>
</dbReference>
<gene>
    <name evidence="4" type="ORF">GCM10022247_37440</name>
</gene>
<keyword evidence="1" id="KW-1133">Transmembrane helix</keyword>